<proteinExistence type="predicted"/>
<dbReference type="AlphaFoldDB" id="A0AA35ZYE0"/>
<feature type="domain" description="Transposase (putative) gypsy type" evidence="2">
    <location>
        <begin position="56"/>
        <end position="116"/>
    </location>
</feature>
<name>A0AA35ZYE0_LACSI</name>
<gene>
    <name evidence="3" type="ORF">LSALG_LOCUS39752</name>
</gene>
<dbReference type="Pfam" id="PF04195">
    <property type="entry name" value="Transposase_28"/>
    <property type="match status" value="1"/>
</dbReference>
<feature type="compositionally biased region" description="Polar residues" evidence="1">
    <location>
        <begin position="300"/>
        <end position="314"/>
    </location>
</feature>
<accession>A0AA35ZYE0</accession>
<feature type="region of interest" description="Disordered" evidence="1">
    <location>
        <begin position="253"/>
        <end position="315"/>
    </location>
</feature>
<dbReference type="PANTHER" id="PTHR31099:SF28">
    <property type="entry name" value="F5J5.12"/>
    <property type="match status" value="1"/>
</dbReference>
<protein>
    <recommendedName>
        <fullName evidence="2">Transposase (putative) gypsy type domain-containing protein</fullName>
    </recommendedName>
</protein>
<dbReference type="Proteomes" id="UP001177003">
    <property type="component" value="Chromosome 9"/>
</dbReference>
<dbReference type="EMBL" id="OX465085">
    <property type="protein sequence ID" value="CAI9301178.1"/>
    <property type="molecule type" value="Genomic_DNA"/>
</dbReference>
<evidence type="ECO:0000313" key="3">
    <source>
        <dbReference type="EMBL" id="CAI9301178.1"/>
    </source>
</evidence>
<evidence type="ECO:0000259" key="2">
    <source>
        <dbReference type="Pfam" id="PF04195"/>
    </source>
</evidence>
<sequence>MAKNNLRIHNAFSVLTKNQLNELVKSFHIDPRFCPQLHSLNQTITNPRLGCVGVYSIFFKSGLQLLSIPLFGIILDYYKVHIAQITTTDFLKIMCFMLLCRALDIPPSLSFFRYLYVPIFTKDWVYFSLRCGGISICNGLPSFITKWKEEFFFVYASAIAGHPGESIIGLANLGSNYGSSVATTVPTLRGDNLTLLERLRWKHRSKTVKRGSSSATKSDSPYDVDVMGESGERWDSTIHDSLLISTGTALLSSENLHGKPPPVPTYPSLERASSATFTKPPKRKVRPSYSSSIGVVLPGSSPNKMRTSRSSPDQGQGVVDLVLGLPPSNFLYLVKLLKTTQ</sequence>
<dbReference type="InterPro" id="IPR007321">
    <property type="entry name" value="Transposase_28"/>
</dbReference>
<reference evidence="3" key="1">
    <citation type="submission" date="2023-04" db="EMBL/GenBank/DDBJ databases">
        <authorList>
            <person name="Vijverberg K."/>
            <person name="Xiong W."/>
            <person name="Schranz E."/>
        </authorList>
    </citation>
    <scope>NUCLEOTIDE SEQUENCE</scope>
</reference>
<evidence type="ECO:0000313" key="4">
    <source>
        <dbReference type="Proteomes" id="UP001177003"/>
    </source>
</evidence>
<keyword evidence="4" id="KW-1185">Reference proteome</keyword>
<organism evidence="3 4">
    <name type="scientific">Lactuca saligna</name>
    <name type="common">Willowleaf lettuce</name>
    <dbReference type="NCBI Taxonomy" id="75948"/>
    <lineage>
        <taxon>Eukaryota</taxon>
        <taxon>Viridiplantae</taxon>
        <taxon>Streptophyta</taxon>
        <taxon>Embryophyta</taxon>
        <taxon>Tracheophyta</taxon>
        <taxon>Spermatophyta</taxon>
        <taxon>Magnoliopsida</taxon>
        <taxon>eudicotyledons</taxon>
        <taxon>Gunneridae</taxon>
        <taxon>Pentapetalae</taxon>
        <taxon>asterids</taxon>
        <taxon>campanulids</taxon>
        <taxon>Asterales</taxon>
        <taxon>Asteraceae</taxon>
        <taxon>Cichorioideae</taxon>
        <taxon>Cichorieae</taxon>
        <taxon>Lactucinae</taxon>
        <taxon>Lactuca</taxon>
    </lineage>
</organism>
<dbReference type="PANTHER" id="PTHR31099">
    <property type="entry name" value="OS06G0165300 PROTEIN"/>
    <property type="match status" value="1"/>
</dbReference>
<evidence type="ECO:0000256" key="1">
    <source>
        <dbReference type="SAM" id="MobiDB-lite"/>
    </source>
</evidence>